<dbReference type="AlphaFoldDB" id="A0A4Q9KZY1"/>
<evidence type="ECO:0000313" key="1">
    <source>
        <dbReference type="EMBL" id="TBU00617.1"/>
    </source>
</evidence>
<proteinExistence type="predicted"/>
<accession>A0A4Q9KZY1</accession>
<protein>
    <submittedName>
        <fullName evidence="1">Uncharacterized protein</fullName>
    </submittedName>
</protein>
<name>A0A4Q9KZY1_9MICR</name>
<dbReference type="EMBL" id="PITI01001582">
    <property type="protein sequence ID" value="TBU00617.1"/>
    <property type="molecule type" value="Genomic_DNA"/>
</dbReference>
<organism evidence="1 2">
    <name type="scientific">Hamiltosporidium magnivora</name>
    <dbReference type="NCBI Taxonomy" id="148818"/>
    <lineage>
        <taxon>Eukaryota</taxon>
        <taxon>Fungi</taxon>
        <taxon>Fungi incertae sedis</taxon>
        <taxon>Microsporidia</taxon>
        <taxon>Dubosqiidae</taxon>
        <taxon>Hamiltosporidium</taxon>
    </lineage>
</organism>
<reference evidence="1 2" key="1">
    <citation type="submission" date="2017-12" db="EMBL/GenBank/DDBJ databases">
        <authorList>
            <person name="Pombert J.-F."/>
            <person name="Haag K.L."/>
            <person name="Ebert D."/>
        </authorList>
    </citation>
    <scope>NUCLEOTIDE SEQUENCE [LARGE SCALE GENOMIC DNA]</scope>
    <source>
        <strain evidence="1">BE-OM-2</strain>
    </source>
</reference>
<comment type="caution">
    <text evidence="1">The sequence shown here is derived from an EMBL/GenBank/DDBJ whole genome shotgun (WGS) entry which is preliminary data.</text>
</comment>
<dbReference type="VEuPathDB" id="MicrosporidiaDB:CWI36_1582p0010"/>
<evidence type="ECO:0000313" key="2">
    <source>
        <dbReference type="Proteomes" id="UP000291404"/>
    </source>
</evidence>
<gene>
    <name evidence="1" type="ORF">CWI36_1582p0010</name>
</gene>
<keyword evidence="2" id="KW-1185">Reference proteome</keyword>
<sequence>MIDEKDLSQEQMLKRASKLRQCVLFNRPTSMRNKHRQKNKCITRKMTSKGLKKNHIPLINMKEPKISIKEESDLVKDKMVVKNEKLRNIGLAEGTDEVLG</sequence>
<dbReference type="Proteomes" id="UP000291404">
    <property type="component" value="Unassembled WGS sequence"/>
</dbReference>